<dbReference type="EnsemblMetazoa" id="Aqu2.1.26484_001">
    <property type="protein sequence ID" value="Aqu2.1.26484_001"/>
    <property type="gene ID" value="Aqu2.1.26484"/>
</dbReference>
<organism evidence="4">
    <name type="scientific">Amphimedon queenslandica</name>
    <name type="common">Sponge</name>
    <dbReference type="NCBI Taxonomy" id="400682"/>
    <lineage>
        <taxon>Eukaryota</taxon>
        <taxon>Metazoa</taxon>
        <taxon>Porifera</taxon>
        <taxon>Demospongiae</taxon>
        <taxon>Heteroscleromorpha</taxon>
        <taxon>Haplosclerida</taxon>
        <taxon>Niphatidae</taxon>
        <taxon>Amphimedon</taxon>
    </lineage>
</organism>
<gene>
    <name evidence="4" type="primary">109583616</name>
</gene>
<feature type="compositionally biased region" description="Polar residues" evidence="1">
    <location>
        <begin position="90"/>
        <end position="110"/>
    </location>
</feature>
<accession>A0A1X7UEU4</accession>
<keyword evidence="2" id="KW-0472">Membrane</keyword>
<evidence type="ECO:0000256" key="1">
    <source>
        <dbReference type="SAM" id="MobiDB-lite"/>
    </source>
</evidence>
<feature type="transmembrane region" description="Helical" evidence="2">
    <location>
        <begin position="46"/>
        <end position="72"/>
    </location>
</feature>
<reference evidence="4" key="2">
    <citation type="submission" date="2017-05" db="UniProtKB">
        <authorList>
            <consortium name="EnsemblMetazoa"/>
        </authorList>
    </citation>
    <scope>IDENTIFICATION</scope>
</reference>
<feature type="signal peptide" evidence="3">
    <location>
        <begin position="1"/>
        <end position="20"/>
    </location>
</feature>
<protein>
    <submittedName>
        <fullName evidence="4">Uncharacterized protein</fullName>
    </submittedName>
</protein>
<dbReference type="EnsemblMetazoa" id="XM_019999037.1">
    <property type="protein sequence ID" value="XP_019854596.1"/>
    <property type="gene ID" value="LOC109583616"/>
</dbReference>
<feature type="region of interest" description="Disordered" evidence="1">
    <location>
        <begin position="78"/>
        <end position="131"/>
    </location>
</feature>
<keyword evidence="3" id="KW-0732">Signal</keyword>
<feature type="region of interest" description="Disordered" evidence="1">
    <location>
        <begin position="207"/>
        <end position="242"/>
    </location>
</feature>
<dbReference type="InParanoid" id="A0A1X7UEU4"/>
<dbReference type="Proteomes" id="UP000007879">
    <property type="component" value="Unassembled WGS sequence"/>
</dbReference>
<keyword evidence="2" id="KW-1133">Transmembrane helix</keyword>
<feature type="chain" id="PRO_5013276529" evidence="3">
    <location>
        <begin position="21"/>
        <end position="382"/>
    </location>
</feature>
<name>A0A1X7UEU4_AMPQE</name>
<evidence type="ECO:0000256" key="2">
    <source>
        <dbReference type="SAM" id="Phobius"/>
    </source>
</evidence>
<dbReference type="KEGG" id="aqu:109583616"/>
<proteinExistence type="predicted"/>
<reference evidence="5" key="1">
    <citation type="journal article" date="2010" name="Nature">
        <title>The Amphimedon queenslandica genome and the evolution of animal complexity.</title>
        <authorList>
            <person name="Srivastava M."/>
            <person name="Simakov O."/>
            <person name="Chapman J."/>
            <person name="Fahey B."/>
            <person name="Gauthier M.E."/>
            <person name="Mitros T."/>
            <person name="Richards G.S."/>
            <person name="Conaco C."/>
            <person name="Dacre M."/>
            <person name="Hellsten U."/>
            <person name="Larroux C."/>
            <person name="Putnam N.H."/>
            <person name="Stanke M."/>
            <person name="Adamska M."/>
            <person name="Darling A."/>
            <person name="Degnan S.M."/>
            <person name="Oakley T.H."/>
            <person name="Plachetzki D.C."/>
            <person name="Zhai Y."/>
            <person name="Adamski M."/>
            <person name="Calcino A."/>
            <person name="Cummins S.F."/>
            <person name="Goodstein D.M."/>
            <person name="Harris C."/>
            <person name="Jackson D.J."/>
            <person name="Leys S.P."/>
            <person name="Shu S."/>
            <person name="Woodcroft B.J."/>
            <person name="Vervoort M."/>
            <person name="Kosik K.S."/>
            <person name="Manning G."/>
            <person name="Degnan B.M."/>
            <person name="Rokhsar D.S."/>
        </authorList>
    </citation>
    <scope>NUCLEOTIDE SEQUENCE [LARGE SCALE GENOMIC DNA]</scope>
</reference>
<keyword evidence="5" id="KW-1185">Reference proteome</keyword>
<evidence type="ECO:0000313" key="4">
    <source>
        <dbReference type="EnsemblMetazoa" id="Aqu2.1.26484_001"/>
    </source>
</evidence>
<sequence>MKKMALAFVCLLVLLPYGNTQSSSSSPSPTVTPTDDTNDLFNQLKYIYIIAGVILFLIVIVIVLLAAVCIIWHRRPSNNSEPERTKRQSAETGRQQSTEAQVPNSITLSPSPKKKTNNAKVRAHGDKKPTESVMSDFPLLCRVLEDYQSPHHHLQQTSPNESFSSNYRIRVSSEVSSDIDASIRTTTSYVSESADYDELDNVVNAMKAEGSSPPKSPLKSASKLSKSIPLSSTKPLGSVEEEPQELVDAYGYHQITIKKEQENVLTKSQSTIDMFDDPKYEQLPQTMSIDSHSLNGNLQTASSTPQLHILTDHNTQSMPLSETSFDKKDSKQYMSLDQVLQLVETRLRSSSREVSVEMDQIEESEGLYCPRVLRPVINENKN</sequence>
<evidence type="ECO:0000313" key="5">
    <source>
        <dbReference type="Proteomes" id="UP000007879"/>
    </source>
</evidence>
<keyword evidence="2" id="KW-0812">Transmembrane</keyword>
<dbReference type="AlphaFoldDB" id="A0A1X7UEU4"/>
<evidence type="ECO:0000256" key="3">
    <source>
        <dbReference type="SAM" id="SignalP"/>
    </source>
</evidence>
<feature type="compositionally biased region" description="Low complexity" evidence="1">
    <location>
        <begin position="211"/>
        <end position="236"/>
    </location>
</feature>